<dbReference type="InterPro" id="IPR051788">
    <property type="entry name" value="MFS_Transporter"/>
</dbReference>
<reference evidence="7 8" key="1">
    <citation type="submission" date="2017-11" db="EMBL/GenBank/DDBJ databases">
        <title>Streptomyces carmine sp. nov., a novel actinomycete isolated from Sophora alopecuroides in Xinjiang, China.</title>
        <authorList>
            <person name="Wang Y."/>
            <person name="Luo X."/>
            <person name="Wan C."/>
            <person name="Zhang L."/>
        </authorList>
    </citation>
    <scope>NUCLEOTIDE SEQUENCE [LARGE SCALE GENOMIC DNA]</scope>
    <source>
        <strain evidence="7 8">TRM SA0054</strain>
    </source>
</reference>
<evidence type="ECO:0000256" key="5">
    <source>
        <dbReference type="SAM" id="MobiDB-lite"/>
    </source>
</evidence>
<keyword evidence="8" id="KW-1185">Reference proteome</keyword>
<evidence type="ECO:0000256" key="1">
    <source>
        <dbReference type="ARBA" id="ARBA00004141"/>
    </source>
</evidence>
<name>A0A2M8LTU7_9ACTN</name>
<dbReference type="SUPFAM" id="SSF103473">
    <property type="entry name" value="MFS general substrate transporter"/>
    <property type="match status" value="1"/>
</dbReference>
<feature type="transmembrane region" description="Helical" evidence="6">
    <location>
        <begin position="328"/>
        <end position="350"/>
    </location>
</feature>
<dbReference type="GO" id="GO:0022857">
    <property type="term" value="F:transmembrane transporter activity"/>
    <property type="evidence" value="ECO:0007669"/>
    <property type="project" value="InterPro"/>
</dbReference>
<evidence type="ECO:0000313" key="7">
    <source>
        <dbReference type="EMBL" id="PJE95370.1"/>
    </source>
</evidence>
<keyword evidence="4 6" id="KW-0472">Membrane</keyword>
<feature type="region of interest" description="Disordered" evidence="5">
    <location>
        <begin position="1"/>
        <end position="22"/>
    </location>
</feature>
<keyword evidence="2 6" id="KW-0812">Transmembrane</keyword>
<dbReference type="RefSeq" id="WP_100204014.1">
    <property type="nucleotide sequence ID" value="NZ_PGGW01000066.1"/>
</dbReference>
<feature type="transmembrane region" description="Helical" evidence="6">
    <location>
        <begin position="62"/>
        <end position="87"/>
    </location>
</feature>
<evidence type="ECO:0000313" key="8">
    <source>
        <dbReference type="Proteomes" id="UP000230407"/>
    </source>
</evidence>
<evidence type="ECO:0000256" key="6">
    <source>
        <dbReference type="SAM" id="Phobius"/>
    </source>
</evidence>
<evidence type="ECO:0000256" key="4">
    <source>
        <dbReference type="ARBA" id="ARBA00023136"/>
    </source>
</evidence>
<sequence>MSEPGTEAATGPDGRTPPAPPARETVRARLSVCLVFLIMGATMGGWSARIPEVRREVGLGEAAWGLATTASVVGDFVALAVITVLIGRVSLRRLSLAGAVLILLNAPLMGSASATAVLLAALATWGFAANLLSTPMNAQAAEVERRYGRPLLSTFHACFAFGMLGGGALGTLAAATGVPPGTQMAAVSLLLGGLLAASGRWLPEEAEGTDGTGRPRQGQGQGEDGLAARLRRRFTPQLALLAAIAFLDSFAEGAAGQWSAIYAADFLGTGEAVAAAIYTGLTATAAFTRLVGDRLTGRLGHRLLLRVSLLTAAAGMGVALVWPHPAVAMTGFAVFGVGTACVLPTVFALAGRQPGLSAGEGVSVAVIGQWPGLLLAGPLVGLLAGVWDLRIALLSLVAAVLAAALLAGRVVE</sequence>
<dbReference type="Pfam" id="PF07690">
    <property type="entry name" value="MFS_1"/>
    <property type="match status" value="1"/>
</dbReference>
<dbReference type="GO" id="GO:0016020">
    <property type="term" value="C:membrane"/>
    <property type="evidence" value="ECO:0007669"/>
    <property type="project" value="UniProtKB-SubCell"/>
</dbReference>
<gene>
    <name evidence="7" type="ORF">CUT44_24115</name>
</gene>
<dbReference type="Gene3D" id="1.20.1250.20">
    <property type="entry name" value="MFS general substrate transporter like domains"/>
    <property type="match status" value="1"/>
</dbReference>
<dbReference type="AlphaFoldDB" id="A0A2M8LTU7"/>
<accession>A0A2M8LTU7</accession>
<feature type="transmembrane region" description="Helical" evidence="6">
    <location>
        <begin position="154"/>
        <end position="178"/>
    </location>
</feature>
<dbReference type="InterPro" id="IPR036259">
    <property type="entry name" value="MFS_trans_sf"/>
</dbReference>
<dbReference type="CDD" id="cd17393">
    <property type="entry name" value="MFS_MosC_like"/>
    <property type="match status" value="1"/>
</dbReference>
<dbReference type="InterPro" id="IPR011701">
    <property type="entry name" value="MFS"/>
</dbReference>
<comment type="subcellular location">
    <subcellularLocation>
        <location evidence="1">Membrane</location>
        <topology evidence="1">Multi-pass membrane protein</topology>
    </subcellularLocation>
</comment>
<evidence type="ECO:0000256" key="2">
    <source>
        <dbReference type="ARBA" id="ARBA00022692"/>
    </source>
</evidence>
<proteinExistence type="predicted"/>
<feature type="transmembrane region" description="Helical" evidence="6">
    <location>
        <begin position="303"/>
        <end position="322"/>
    </location>
</feature>
<dbReference type="PANTHER" id="PTHR23514:SF13">
    <property type="entry name" value="INNER MEMBRANE PROTEIN YBJJ"/>
    <property type="match status" value="1"/>
</dbReference>
<organism evidence="7 8">
    <name type="scientific">Streptomyces carminius</name>
    <dbReference type="NCBI Taxonomy" id="2665496"/>
    <lineage>
        <taxon>Bacteria</taxon>
        <taxon>Bacillati</taxon>
        <taxon>Actinomycetota</taxon>
        <taxon>Actinomycetes</taxon>
        <taxon>Kitasatosporales</taxon>
        <taxon>Streptomycetaceae</taxon>
        <taxon>Streptomyces</taxon>
    </lineage>
</organism>
<dbReference type="Proteomes" id="UP000230407">
    <property type="component" value="Unassembled WGS sequence"/>
</dbReference>
<comment type="caution">
    <text evidence="7">The sequence shown here is derived from an EMBL/GenBank/DDBJ whole genome shotgun (WGS) entry which is preliminary data.</text>
</comment>
<feature type="transmembrane region" description="Helical" evidence="6">
    <location>
        <begin position="362"/>
        <end position="385"/>
    </location>
</feature>
<feature type="transmembrane region" description="Helical" evidence="6">
    <location>
        <begin position="391"/>
        <end position="411"/>
    </location>
</feature>
<feature type="transmembrane region" description="Helical" evidence="6">
    <location>
        <begin position="272"/>
        <end position="291"/>
    </location>
</feature>
<feature type="transmembrane region" description="Helical" evidence="6">
    <location>
        <begin position="30"/>
        <end position="50"/>
    </location>
</feature>
<keyword evidence="3 6" id="KW-1133">Transmembrane helix</keyword>
<protein>
    <submittedName>
        <fullName evidence="7">MFS transporter</fullName>
    </submittedName>
</protein>
<evidence type="ECO:0000256" key="3">
    <source>
        <dbReference type="ARBA" id="ARBA00022989"/>
    </source>
</evidence>
<dbReference type="EMBL" id="PGGW01000066">
    <property type="protein sequence ID" value="PJE95370.1"/>
    <property type="molecule type" value="Genomic_DNA"/>
</dbReference>
<feature type="transmembrane region" description="Helical" evidence="6">
    <location>
        <begin position="238"/>
        <end position="260"/>
    </location>
</feature>
<feature type="region of interest" description="Disordered" evidence="5">
    <location>
        <begin position="205"/>
        <end position="224"/>
    </location>
</feature>
<dbReference type="PANTHER" id="PTHR23514">
    <property type="entry name" value="BYPASS OF STOP CODON PROTEIN 6"/>
    <property type="match status" value="1"/>
</dbReference>